<dbReference type="GO" id="GO:0033540">
    <property type="term" value="P:fatty acid beta-oxidation using acyl-CoA oxidase"/>
    <property type="evidence" value="ECO:0007669"/>
    <property type="project" value="TreeGrafter"/>
</dbReference>
<protein>
    <recommendedName>
        <fullName evidence="4">Acyl-CoA oxidase</fullName>
    </recommendedName>
</protein>
<dbReference type="GO" id="GO:0003997">
    <property type="term" value="F:acyl-CoA oxidase activity"/>
    <property type="evidence" value="ECO:0007669"/>
    <property type="project" value="InterPro"/>
</dbReference>
<dbReference type="GO" id="GO:0071949">
    <property type="term" value="F:FAD binding"/>
    <property type="evidence" value="ECO:0007669"/>
    <property type="project" value="InterPro"/>
</dbReference>
<dbReference type="InterPro" id="IPR046373">
    <property type="entry name" value="Acyl-CoA_Oxase/DH_mid-dom_sf"/>
</dbReference>
<dbReference type="SUPFAM" id="SSF47203">
    <property type="entry name" value="Acyl-CoA dehydrogenase C-terminal domain-like"/>
    <property type="match status" value="1"/>
</dbReference>
<name>A0A370C533_ASPNG</name>
<evidence type="ECO:0008006" key="4">
    <source>
        <dbReference type="Google" id="ProtNLM"/>
    </source>
</evidence>
<dbReference type="Gene3D" id="2.40.110.10">
    <property type="entry name" value="Butyryl-CoA Dehydrogenase, subunit A, domain 2"/>
    <property type="match status" value="1"/>
</dbReference>
<dbReference type="Gene3D" id="1.20.140.10">
    <property type="entry name" value="Butyryl-CoA Dehydrogenase, subunit A, domain 3"/>
    <property type="match status" value="1"/>
</dbReference>
<dbReference type="SUPFAM" id="SSF56645">
    <property type="entry name" value="Acyl-CoA dehydrogenase NM domain-like"/>
    <property type="match status" value="1"/>
</dbReference>
<feature type="transmembrane region" description="Helical" evidence="1">
    <location>
        <begin position="89"/>
        <end position="109"/>
    </location>
</feature>
<dbReference type="Proteomes" id="UP000253845">
    <property type="component" value="Unassembled WGS sequence"/>
</dbReference>
<organism evidence="2 3">
    <name type="scientific">Aspergillus niger ATCC 13496</name>
    <dbReference type="NCBI Taxonomy" id="1353008"/>
    <lineage>
        <taxon>Eukaryota</taxon>
        <taxon>Fungi</taxon>
        <taxon>Dikarya</taxon>
        <taxon>Ascomycota</taxon>
        <taxon>Pezizomycotina</taxon>
        <taxon>Eurotiomycetes</taxon>
        <taxon>Eurotiomycetidae</taxon>
        <taxon>Eurotiales</taxon>
        <taxon>Aspergillaceae</taxon>
        <taxon>Aspergillus</taxon>
        <taxon>Aspergillus subgen. Circumdati</taxon>
    </lineage>
</organism>
<dbReference type="EMBL" id="KZ851911">
    <property type="protein sequence ID" value="RDH21260.1"/>
    <property type="molecule type" value="Genomic_DNA"/>
</dbReference>
<dbReference type="GO" id="GO:0005777">
    <property type="term" value="C:peroxisome"/>
    <property type="evidence" value="ECO:0007669"/>
    <property type="project" value="InterPro"/>
</dbReference>
<dbReference type="GO" id="GO:0005504">
    <property type="term" value="F:fatty acid binding"/>
    <property type="evidence" value="ECO:0007669"/>
    <property type="project" value="TreeGrafter"/>
</dbReference>
<evidence type="ECO:0000313" key="2">
    <source>
        <dbReference type="EMBL" id="RDH21260.1"/>
    </source>
</evidence>
<accession>A0A370C533</accession>
<dbReference type="AlphaFoldDB" id="A0A370C533"/>
<reference evidence="2 3" key="1">
    <citation type="submission" date="2018-07" db="EMBL/GenBank/DDBJ databases">
        <title>Section-level genome sequencing of Aspergillus section Nigri to investigate inter- and intra-species variation.</title>
        <authorList>
            <consortium name="DOE Joint Genome Institute"/>
            <person name="Vesth T.C."/>
            <person name="Nybo J.L."/>
            <person name="Theobald S."/>
            <person name="Frisvad J.C."/>
            <person name="Larsen T.O."/>
            <person name="Nielsen K.F."/>
            <person name="Hoof J.B."/>
            <person name="Brandl J."/>
            <person name="Salamov A."/>
            <person name="Riley R."/>
            <person name="Gladden J.M."/>
            <person name="Phatale P."/>
            <person name="Nielsen M.T."/>
            <person name="Lyhne E.K."/>
            <person name="Kogle M.E."/>
            <person name="Strasser K."/>
            <person name="McDonnell E."/>
            <person name="Barry K."/>
            <person name="Clum A."/>
            <person name="Chen C."/>
            <person name="Nolan M."/>
            <person name="Sandor L."/>
            <person name="Kuo A."/>
            <person name="Lipzen A."/>
            <person name="Hainaut M."/>
            <person name="Drula E."/>
            <person name="Tsang A."/>
            <person name="Magnuson J.K."/>
            <person name="Henrissat B."/>
            <person name="Wiebenga A."/>
            <person name="Simmons B.A."/>
            <person name="Makela M.R."/>
            <person name="De vries R.P."/>
            <person name="Grigoriev I.V."/>
            <person name="Mortensen U.H."/>
            <person name="Baker S.E."/>
            <person name="Andersen M.R."/>
        </authorList>
    </citation>
    <scope>NUCLEOTIDE SEQUENCE [LARGE SCALE GENOMIC DNA]</scope>
    <source>
        <strain evidence="2 3">ATCC 13496</strain>
    </source>
</reference>
<dbReference type="PANTHER" id="PTHR10909">
    <property type="entry name" value="ELECTRON TRANSPORT OXIDOREDUCTASE"/>
    <property type="match status" value="1"/>
</dbReference>
<evidence type="ECO:0000256" key="1">
    <source>
        <dbReference type="SAM" id="Phobius"/>
    </source>
</evidence>
<evidence type="ECO:0000313" key="3">
    <source>
        <dbReference type="Proteomes" id="UP000253845"/>
    </source>
</evidence>
<keyword evidence="1" id="KW-0472">Membrane</keyword>
<proteinExistence type="predicted"/>
<keyword evidence="1" id="KW-1133">Transmembrane helix</keyword>
<dbReference type="PANTHER" id="PTHR10909:SF382">
    <property type="entry name" value="ACYL-COENZYME A OXIDASE"/>
    <property type="match status" value="1"/>
</dbReference>
<dbReference type="InterPro" id="IPR009100">
    <property type="entry name" value="AcylCoA_DH/oxidase_NM_dom_sf"/>
</dbReference>
<dbReference type="VEuPathDB" id="FungiDB:M747DRAFT_258211"/>
<gene>
    <name evidence="2" type="ORF">M747DRAFT_258211</name>
</gene>
<keyword evidence="1" id="KW-0812">Transmembrane</keyword>
<sequence length="858" mass="96213">MTHHRWDLAAGFAGVKVDNVYRPNRRAQFILLCLSPQSYTGESFQAQVDTAREGRKQYFSLGPHIRYNRDTGTDHHHLGGVCDCRGHSLLLGFAVYLQFALHLGLYFLLPALMRSLLLLSYKSSTTAAVLYMTSYIHGTTSVFVLQKDSVGASDYFLPYLNATWIVSMDERIVRKVLCHVMADCTEILLIFGEDVFVSPSRNEHLSFLVGRARKTGQIRHFMEPLTYQRDWYDQLSISFVSGSPRELYRPFGQRLGCYIEGFHQAEEAAPWEMSIITLDMRKVGGSLALRYNRYLRPDVDLLSSDLFKHHYEDGPREAHLERTYLRARAFARFWQLTPDDVLQFTPKFRRAHTDGIILRDIAAQSAFSVHYNLVGGTIASLAPQRPDLQPLLRQIFNFDVVTTYMMTEAGHGCDARNLETIAVWQSDGSFILDTPTPAARKLMPPSAPLAAGIPRIALVLARLIVEGEDRGTRQFIVPVNDGRQMYRGIKAWGLPAPGAGRLLDFVLTAFDHVHLPSTAMLGDLARPSNMRDQYLTAIDRLSTGALIVSLWVIPFLKGAAFTVGRYSQRRTVQEGLQGERVPIISFRTQQLPIAHALAEVAVLAPFADWVIKQHKSHTIGPGLKHALSIILKVVFLQHGSESLKQLNERSGSRGMFPINGLAEMETYLRASASAEGEILVHSIRSATELLHGRFRIPDAKTPDSLLGRHEAGFIAEMKESLKSTKGHRTPEYNRLILPRCRPMLLAIGQRMAHEAAVDAGVDPNFLALYEAGAVRNDSSWYVEQLGLSRASQYDMECQACDSVMSQLDRHLDELGIEPYCTAPMLSPPKWENFIDTCPKYTGDAVPSLSIGDSREQKL</sequence>
<dbReference type="GO" id="GO:0055088">
    <property type="term" value="P:lipid homeostasis"/>
    <property type="evidence" value="ECO:0007669"/>
    <property type="project" value="TreeGrafter"/>
</dbReference>
<dbReference type="InterPro" id="IPR012258">
    <property type="entry name" value="Acyl-CoA_oxidase"/>
</dbReference>
<dbReference type="InterPro" id="IPR036250">
    <property type="entry name" value="AcylCo_DH-like_C"/>
</dbReference>